<organism evidence="1 2">
    <name type="scientific">Agromyces intestinalis</name>
    <dbReference type="NCBI Taxonomy" id="2592652"/>
    <lineage>
        <taxon>Bacteria</taxon>
        <taxon>Bacillati</taxon>
        <taxon>Actinomycetota</taxon>
        <taxon>Actinomycetes</taxon>
        <taxon>Micrococcales</taxon>
        <taxon>Microbacteriaceae</taxon>
        <taxon>Agromyces</taxon>
    </lineage>
</organism>
<dbReference type="EMBL" id="CP043505">
    <property type="protein sequence ID" value="QEO14770.1"/>
    <property type="molecule type" value="Genomic_DNA"/>
</dbReference>
<dbReference type="Pfam" id="PF12389">
    <property type="entry name" value="Peptidase_M73"/>
    <property type="match status" value="1"/>
</dbReference>
<keyword evidence="2" id="KW-1185">Reference proteome</keyword>
<evidence type="ECO:0000313" key="1">
    <source>
        <dbReference type="EMBL" id="QEO14770.1"/>
    </source>
</evidence>
<sequence length="184" mass="20190">MAVKPAGVERRPRDIRSWVLALATPLAILLAAFLVYTASFAAFTARTETGPNTFGTGTVELWNDHLTEAVFDETNLAPGDTSWAMARVENRGTLPMTVKLYSRVDSVGQDLAPHVRLSIRLGTGQPWVGTIAEFQALDEYDKGILPTTMVPDGEEYLIVEYLVLDTAPQAAEASFVFVWEGRTE</sequence>
<dbReference type="RefSeq" id="WP_149160789.1">
    <property type="nucleotide sequence ID" value="NZ_CP043505.1"/>
</dbReference>
<dbReference type="OrthoDB" id="3826640at2"/>
<reference evidence="1 2" key="1">
    <citation type="submission" date="2019-09" db="EMBL/GenBank/DDBJ databases">
        <title>Genome sequencing of strain KACC 19306.</title>
        <authorList>
            <person name="Heo J."/>
            <person name="Kim S.-J."/>
            <person name="Kim J.-S."/>
            <person name="Hong S.-B."/>
            <person name="Kwon S.-W."/>
        </authorList>
    </citation>
    <scope>NUCLEOTIDE SEQUENCE [LARGE SCALE GENOMIC DNA]</scope>
    <source>
        <strain evidence="1 2">KACC 19306</strain>
    </source>
</reference>
<proteinExistence type="predicted"/>
<dbReference type="InterPro" id="IPR022121">
    <property type="entry name" value="Peptidase_M73_camelysin"/>
</dbReference>
<gene>
    <name evidence="1" type="ORF">FLP10_10375</name>
</gene>
<dbReference type="KEGG" id="ail:FLP10_10375"/>
<protein>
    <submittedName>
        <fullName evidence="1">Uncharacterized protein</fullName>
    </submittedName>
</protein>
<evidence type="ECO:0000313" key="2">
    <source>
        <dbReference type="Proteomes" id="UP000324678"/>
    </source>
</evidence>
<dbReference type="Proteomes" id="UP000324678">
    <property type="component" value="Chromosome"/>
</dbReference>
<name>A0A5C1YH92_9MICO</name>
<dbReference type="AlphaFoldDB" id="A0A5C1YH92"/>
<accession>A0A5C1YH92</accession>